<reference evidence="1 2" key="1">
    <citation type="submission" date="2024-02" db="EMBL/GenBank/DDBJ databases">
        <title>Expansion and revision of Xanthobacter and proposal of Roseixanthobacter gen. nov.</title>
        <authorList>
            <person name="Soltysiak M.P.M."/>
            <person name="Jalihal A."/>
            <person name="Ory A."/>
            <person name="Chrisophersen C."/>
            <person name="Lee A.D."/>
            <person name="Boulton J."/>
            <person name="Springer M."/>
        </authorList>
    </citation>
    <scope>NUCLEOTIDE SEQUENCE [LARGE SCALE GENOMIC DNA]</scope>
    <source>
        <strain evidence="1 2">CB5</strain>
    </source>
</reference>
<dbReference type="EMBL" id="JBAFUR010000004">
    <property type="protein sequence ID" value="MFG1253886.1"/>
    <property type="molecule type" value="Genomic_DNA"/>
</dbReference>
<protein>
    <submittedName>
        <fullName evidence="1">Uncharacterized protein</fullName>
    </submittedName>
</protein>
<dbReference type="Proteomes" id="UP001604043">
    <property type="component" value="Unassembled WGS sequence"/>
</dbReference>
<accession>A0ABW6ZJ84</accession>
<gene>
    <name evidence="1" type="ORF">V5F30_16875</name>
</gene>
<comment type="caution">
    <text evidence="1">The sequence shown here is derived from an EMBL/GenBank/DDBJ whole genome shotgun (WGS) entry which is preliminary data.</text>
</comment>
<dbReference type="RefSeq" id="WP_197023084.1">
    <property type="nucleotide sequence ID" value="NZ_JBAFUR010000004.1"/>
</dbReference>
<proteinExistence type="predicted"/>
<evidence type="ECO:0000313" key="1">
    <source>
        <dbReference type="EMBL" id="MFG1253886.1"/>
    </source>
</evidence>
<name>A0ABW6ZJ84_9HYPH</name>
<evidence type="ECO:0000313" key="2">
    <source>
        <dbReference type="Proteomes" id="UP001604043"/>
    </source>
</evidence>
<organism evidence="1 2">
    <name type="scientific">Xanthobacter aminoxidans</name>
    <dbReference type="NCBI Taxonomy" id="186280"/>
    <lineage>
        <taxon>Bacteria</taxon>
        <taxon>Pseudomonadati</taxon>
        <taxon>Pseudomonadota</taxon>
        <taxon>Alphaproteobacteria</taxon>
        <taxon>Hyphomicrobiales</taxon>
        <taxon>Xanthobacteraceae</taxon>
        <taxon>Xanthobacter</taxon>
    </lineage>
</organism>
<sequence length="73" mass="7493">MAAELAWTMAVAAAPRELMLAERASTKVAAHFAAKAAATAGVPPVSFASEHSEVSLDMSLDIATMVISFDISG</sequence>
<keyword evidence="2" id="KW-1185">Reference proteome</keyword>